<dbReference type="InterPro" id="IPR015163">
    <property type="entry name" value="Cdc6_C"/>
</dbReference>
<name>A0A7N2KPT3_QUELO</name>
<dbReference type="GO" id="GO:0006270">
    <property type="term" value="P:DNA replication initiation"/>
    <property type="evidence" value="ECO:0007669"/>
    <property type="project" value="UniProtKB-UniRule"/>
</dbReference>
<feature type="compositionally biased region" description="Polar residues" evidence="8">
    <location>
        <begin position="47"/>
        <end position="56"/>
    </location>
</feature>
<dbReference type="Pfam" id="PF09079">
    <property type="entry name" value="WHD_Cdc6"/>
    <property type="match status" value="1"/>
</dbReference>
<dbReference type="PANTHER" id="PTHR10763:SF26">
    <property type="entry name" value="CELL DIVISION CONTROL PROTEIN 6 HOMOLOG"/>
    <property type="match status" value="1"/>
</dbReference>
<dbReference type="GO" id="GO:0005634">
    <property type="term" value="C:nucleus"/>
    <property type="evidence" value="ECO:0007669"/>
    <property type="project" value="UniProtKB-SubCell"/>
</dbReference>
<dbReference type="FunFam" id="1.10.10.10:FF:000686">
    <property type="entry name" value="Cell division control protein"/>
    <property type="match status" value="1"/>
</dbReference>
<protein>
    <recommendedName>
        <fullName evidence="7">Cell division control protein</fullName>
    </recommendedName>
</protein>
<dbReference type="GO" id="GO:0033314">
    <property type="term" value="P:mitotic DNA replication checkpoint signaling"/>
    <property type="evidence" value="ECO:0007669"/>
    <property type="project" value="TreeGrafter"/>
</dbReference>
<evidence type="ECO:0000256" key="7">
    <source>
        <dbReference type="PIRNR" id="PIRNR001767"/>
    </source>
</evidence>
<evidence type="ECO:0000256" key="6">
    <source>
        <dbReference type="ARBA" id="ARBA00023306"/>
    </source>
</evidence>
<dbReference type="SMART" id="SM01074">
    <property type="entry name" value="Cdc6_C"/>
    <property type="match status" value="1"/>
</dbReference>
<dbReference type="EMBL" id="LRBV02000001">
    <property type="status" value="NOT_ANNOTATED_CDS"/>
    <property type="molecule type" value="Genomic_DNA"/>
</dbReference>
<dbReference type="InterPro" id="IPR036390">
    <property type="entry name" value="WH_DNA-bd_sf"/>
</dbReference>
<organism evidence="10 11">
    <name type="scientific">Quercus lobata</name>
    <name type="common">Valley oak</name>
    <dbReference type="NCBI Taxonomy" id="97700"/>
    <lineage>
        <taxon>Eukaryota</taxon>
        <taxon>Viridiplantae</taxon>
        <taxon>Streptophyta</taxon>
        <taxon>Embryophyta</taxon>
        <taxon>Tracheophyta</taxon>
        <taxon>Spermatophyta</taxon>
        <taxon>Magnoliopsida</taxon>
        <taxon>eudicotyledons</taxon>
        <taxon>Gunneridae</taxon>
        <taxon>Pentapetalae</taxon>
        <taxon>rosids</taxon>
        <taxon>fabids</taxon>
        <taxon>Fagales</taxon>
        <taxon>Fagaceae</taxon>
        <taxon>Quercus</taxon>
    </lineage>
</organism>
<dbReference type="SUPFAM" id="SSF52540">
    <property type="entry name" value="P-loop containing nucleoside triphosphate hydrolases"/>
    <property type="match status" value="1"/>
</dbReference>
<dbReference type="SUPFAM" id="SSF46785">
    <property type="entry name" value="Winged helix' DNA-binding domain"/>
    <property type="match status" value="1"/>
</dbReference>
<dbReference type="Gene3D" id="3.40.50.300">
    <property type="entry name" value="P-loop containing nucleotide triphosphate hydrolases"/>
    <property type="match status" value="1"/>
</dbReference>
<dbReference type="FunFam" id="3.40.50.300:FF:000547">
    <property type="entry name" value="Cell division control protein"/>
    <property type="match status" value="1"/>
</dbReference>
<evidence type="ECO:0000256" key="5">
    <source>
        <dbReference type="ARBA" id="ARBA00023242"/>
    </source>
</evidence>
<evidence type="ECO:0000256" key="1">
    <source>
        <dbReference type="ARBA" id="ARBA00004123"/>
    </source>
</evidence>
<dbReference type="InterPro" id="IPR050311">
    <property type="entry name" value="ORC1/CDC6"/>
</dbReference>
<feature type="region of interest" description="Disordered" evidence="8">
    <location>
        <begin position="1"/>
        <end position="89"/>
    </location>
</feature>
<keyword evidence="4" id="KW-0235">DNA replication</keyword>
<evidence type="ECO:0000259" key="9">
    <source>
        <dbReference type="SMART" id="SM01074"/>
    </source>
</evidence>
<keyword evidence="3" id="KW-0132">Cell division</keyword>
<dbReference type="Gramene" id="QL01p037650:mrna">
    <property type="protein sequence ID" value="QL01p037650:mrna"/>
    <property type="gene ID" value="QL01p037650"/>
</dbReference>
<dbReference type="EnsemblPlants" id="QL01p037650:mrna">
    <property type="protein sequence ID" value="QL01p037650:mrna"/>
    <property type="gene ID" value="QL01p037650"/>
</dbReference>
<dbReference type="OMA" id="WPTDEVY"/>
<dbReference type="GO" id="GO:0003688">
    <property type="term" value="F:DNA replication origin binding"/>
    <property type="evidence" value="ECO:0007669"/>
    <property type="project" value="TreeGrafter"/>
</dbReference>
<dbReference type="PIRSF" id="PIRSF001767">
    <property type="entry name" value="Cdc6"/>
    <property type="match status" value="1"/>
</dbReference>
<keyword evidence="5" id="KW-0539">Nucleus</keyword>
<evidence type="ECO:0000256" key="4">
    <source>
        <dbReference type="ARBA" id="ARBA00022705"/>
    </source>
</evidence>
<dbReference type="InterPro" id="IPR049945">
    <property type="entry name" value="AAA_22"/>
</dbReference>
<comment type="similarity">
    <text evidence="2 7">Belongs to the CDC6/cdc18 family.</text>
</comment>
<dbReference type="AlphaFoldDB" id="A0A7N2KPT3"/>
<dbReference type="Gene3D" id="1.10.8.60">
    <property type="match status" value="1"/>
</dbReference>
<dbReference type="CDD" id="cd00009">
    <property type="entry name" value="AAA"/>
    <property type="match status" value="1"/>
</dbReference>
<reference evidence="10" key="2">
    <citation type="submission" date="2021-01" db="UniProtKB">
        <authorList>
            <consortium name="EnsemblPlants"/>
        </authorList>
    </citation>
    <scope>IDENTIFICATION</scope>
</reference>
<comment type="subcellular location">
    <subcellularLocation>
        <location evidence="1">Nucleus</location>
    </subcellularLocation>
</comment>
<evidence type="ECO:0000256" key="2">
    <source>
        <dbReference type="ARBA" id="ARBA00006184"/>
    </source>
</evidence>
<sequence>MPAIMAVKPDSARSNPDSTPHKRRLRSDTTAAQDSPISTPVKWKSPRTCTTSSPKTPISRVERDCSENITKSHKSPIKKLSDSLPPKQKWNPLDSEQMKAVKEAMHVSSAPPNIVCREGEQKRVLEFCQACVEQEKAGSLYVCGCPGTGKSLSMEKVKQLLFHWANEAGHQQPNVLTINCTSLAKTSDIFGKILGESQPRKKVNGATSPLQHLQNLYSQKPQPSGMKMMLIIADELDYLITKDRAVLHDLFMLTTFPFSRCILIGIANAIDLADRFLPKLQSLNFLDNRLSVACTRPPILHQNIGYRYELRKPMVVTFRAYSKDQILKILHERLMELPYTVFQPQALELCARKVAAASGDMRKALCVCRSAIEMVEAELRESSSNFSSSIVEKAFLEQQRATAPDVLGKQEIDVVRLDYMVVALSKTYKSPIVDTIQSLPQHQQILLCSAVKLFRGGKKDTTVGELNKFYMEICKSALIPPVGILELSSICRVLSDQGLLKLGQSREDKSKRVTLCVDEADISFALQGIRFFRNCLQ</sequence>
<keyword evidence="6" id="KW-0131">Cell cycle</keyword>
<proteinExistence type="inferred from homology"/>
<dbReference type="GO" id="GO:0016887">
    <property type="term" value="F:ATP hydrolysis activity"/>
    <property type="evidence" value="ECO:0007669"/>
    <property type="project" value="InterPro"/>
</dbReference>
<accession>A0A7N2KPT3</accession>
<feature type="domain" description="Cdc6 C-terminal" evidence="9">
    <location>
        <begin position="447"/>
        <end position="526"/>
    </location>
</feature>
<dbReference type="Proteomes" id="UP000594261">
    <property type="component" value="Chromosome 1"/>
</dbReference>
<reference evidence="10 11" key="1">
    <citation type="journal article" date="2016" name="G3 (Bethesda)">
        <title>First Draft Assembly and Annotation of the Genome of a California Endemic Oak Quercus lobata Nee (Fagaceae).</title>
        <authorList>
            <person name="Sork V.L."/>
            <person name="Fitz-Gibbon S.T."/>
            <person name="Puiu D."/>
            <person name="Crepeau M."/>
            <person name="Gugger P.F."/>
            <person name="Sherman R."/>
            <person name="Stevens K."/>
            <person name="Langley C.H."/>
            <person name="Pellegrini M."/>
            <person name="Salzberg S.L."/>
        </authorList>
    </citation>
    <scope>NUCLEOTIDE SEQUENCE [LARGE SCALE GENOMIC DNA]</scope>
    <source>
        <strain evidence="10 11">cv. SW786</strain>
    </source>
</reference>
<keyword evidence="11" id="KW-1185">Reference proteome</keyword>
<dbReference type="InterPro" id="IPR036388">
    <property type="entry name" value="WH-like_DNA-bd_sf"/>
</dbReference>
<dbReference type="InParanoid" id="A0A7N2KPT3"/>
<evidence type="ECO:0000256" key="3">
    <source>
        <dbReference type="ARBA" id="ARBA00022618"/>
    </source>
</evidence>
<dbReference type="FunFam" id="1.10.8.60:FF:000102">
    <property type="entry name" value="Cell division control protein"/>
    <property type="match status" value="1"/>
</dbReference>
<feature type="compositionally biased region" description="Polar residues" evidence="8">
    <location>
        <begin position="28"/>
        <end position="38"/>
    </location>
</feature>
<dbReference type="Gene3D" id="1.10.10.10">
    <property type="entry name" value="Winged helix-like DNA-binding domain superfamily/Winged helix DNA-binding domain"/>
    <property type="match status" value="1"/>
</dbReference>
<dbReference type="PANTHER" id="PTHR10763">
    <property type="entry name" value="CELL DIVISION CONTROL PROTEIN 6-RELATED"/>
    <property type="match status" value="1"/>
</dbReference>
<evidence type="ECO:0000256" key="8">
    <source>
        <dbReference type="SAM" id="MobiDB-lite"/>
    </source>
</evidence>
<dbReference type="GO" id="GO:0051301">
    <property type="term" value="P:cell division"/>
    <property type="evidence" value="ECO:0007669"/>
    <property type="project" value="UniProtKB-UniRule"/>
</dbReference>
<dbReference type="FunCoup" id="A0A7N2KPT3">
    <property type="interactions" value="1879"/>
</dbReference>
<dbReference type="Pfam" id="PF13401">
    <property type="entry name" value="AAA_22"/>
    <property type="match status" value="1"/>
</dbReference>
<dbReference type="Pfam" id="PF22606">
    <property type="entry name" value="Cdc6-ORC-like_ATPase_lid"/>
    <property type="match status" value="1"/>
</dbReference>
<dbReference type="CDD" id="cd08768">
    <property type="entry name" value="Cdc6_C"/>
    <property type="match status" value="1"/>
</dbReference>
<dbReference type="InterPro" id="IPR016314">
    <property type="entry name" value="Cdc6/18"/>
</dbReference>
<dbReference type="InterPro" id="IPR027417">
    <property type="entry name" value="P-loop_NTPase"/>
</dbReference>
<evidence type="ECO:0000313" key="10">
    <source>
        <dbReference type="EnsemblPlants" id="QL01p037650:mrna"/>
    </source>
</evidence>
<dbReference type="InterPro" id="IPR054425">
    <property type="entry name" value="Cdc6_ORC1-like_ATPase_lid"/>
</dbReference>
<evidence type="ECO:0000313" key="11">
    <source>
        <dbReference type="Proteomes" id="UP000594261"/>
    </source>
</evidence>